<proteinExistence type="predicted"/>
<reference evidence="4 5" key="1">
    <citation type="submission" date="2020-07" db="EMBL/GenBank/DDBJ databases">
        <title>Sequencing the genomes of 1000 actinobacteria strains.</title>
        <authorList>
            <person name="Klenk H.-P."/>
        </authorList>
    </citation>
    <scope>NUCLEOTIDE SEQUENCE [LARGE SCALE GENOMIC DNA]</scope>
    <source>
        <strain evidence="4 5">DSM 104006</strain>
    </source>
</reference>
<dbReference type="Proteomes" id="UP000549616">
    <property type="component" value="Unassembled WGS sequence"/>
</dbReference>
<name>A0A853B0N5_9PSEU</name>
<dbReference type="Pfam" id="PF09449">
    <property type="entry name" value="DUF2020"/>
    <property type="match status" value="1"/>
</dbReference>
<feature type="domain" description="DUF2020" evidence="3">
    <location>
        <begin position="50"/>
        <end position="172"/>
    </location>
</feature>
<evidence type="ECO:0000313" key="5">
    <source>
        <dbReference type="Proteomes" id="UP000549616"/>
    </source>
</evidence>
<keyword evidence="5" id="KW-1185">Reference proteome</keyword>
<sequence length="172" mass="17626">MRRVLPALLAAAALTGCAAEPAPPGAPPSSGAPTTTAVRLPPDPVPVRAANCPYLDSKSVADANGQRVSKVEISGDQPHPSCFFYALTGKLQLTVRVYTGDPAVAEALVDRAAPVDTSNPATDPSGWQGGYATKPDGAVYAVAKDGTAVIVTTNQQQTVKARTVARQAIAHL</sequence>
<feature type="chain" id="PRO_5039351498" description="DUF2020 domain-containing protein" evidence="2">
    <location>
        <begin position="19"/>
        <end position="172"/>
    </location>
</feature>
<protein>
    <recommendedName>
        <fullName evidence="3">DUF2020 domain-containing protein</fullName>
    </recommendedName>
</protein>
<organism evidence="4 5">
    <name type="scientific">Amycolatopsis endophytica</name>
    <dbReference type="NCBI Taxonomy" id="860233"/>
    <lineage>
        <taxon>Bacteria</taxon>
        <taxon>Bacillati</taxon>
        <taxon>Actinomycetota</taxon>
        <taxon>Actinomycetes</taxon>
        <taxon>Pseudonocardiales</taxon>
        <taxon>Pseudonocardiaceae</taxon>
        <taxon>Amycolatopsis</taxon>
    </lineage>
</organism>
<dbReference type="RefSeq" id="WP_179772661.1">
    <property type="nucleotide sequence ID" value="NZ_JACCFK010000001.1"/>
</dbReference>
<dbReference type="InterPro" id="IPR016123">
    <property type="entry name" value="Mog1/PsbP_a/b/a-sand"/>
</dbReference>
<dbReference type="PROSITE" id="PS51257">
    <property type="entry name" value="PROKAR_LIPOPROTEIN"/>
    <property type="match status" value="1"/>
</dbReference>
<feature type="signal peptide" evidence="2">
    <location>
        <begin position="1"/>
        <end position="18"/>
    </location>
</feature>
<accession>A0A853B0N5</accession>
<dbReference type="AlphaFoldDB" id="A0A853B0N5"/>
<dbReference type="SUPFAM" id="SSF55724">
    <property type="entry name" value="Mog1p/PsbP-like"/>
    <property type="match status" value="1"/>
</dbReference>
<comment type="caution">
    <text evidence="4">The sequence shown here is derived from an EMBL/GenBank/DDBJ whole genome shotgun (WGS) entry which is preliminary data.</text>
</comment>
<evidence type="ECO:0000256" key="1">
    <source>
        <dbReference type="SAM" id="MobiDB-lite"/>
    </source>
</evidence>
<gene>
    <name evidence="4" type="ORF">HNR02_001748</name>
</gene>
<dbReference type="Gene3D" id="3.40.1000.10">
    <property type="entry name" value="Mog1/PsbP, alpha/beta/alpha sandwich"/>
    <property type="match status" value="1"/>
</dbReference>
<evidence type="ECO:0000259" key="3">
    <source>
        <dbReference type="Pfam" id="PF09449"/>
    </source>
</evidence>
<dbReference type="InterPro" id="IPR018567">
    <property type="entry name" value="DUF2020"/>
</dbReference>
<evidence type="ECO:0000313" key="4">
    <source>
        <dbReference type="EMBL" id="NYI88425.1"/>
    </source>
</evidence>
<feature type="region of interest" description="Disordered" evidence="1">
    <location>
        <begin position="20"/>
        <end position="41"/>
    </location>
</feature>
<keyword evidence="2" id="KW-0732">Signal</keyword>
<feature type="compositionally biased region" description="Low complexity" evidence="1">
    <location>
        <begin position="28"/>
        <end position="37"/>
    </location>
</feature>
<evidence type="ECO:0000256" key="2">
    <source>
        <dbReference type="SAM" id="SignalP"/>
    </source>
</evidence>
<dbReference type="EMBL" id="JACCFK010000001">
    <property type="protein sequence ID" value="NYI88425.1"/>
    <property type="molecule type" value="Genomic_DNA"/>
</dbReference>